<gene>
    <name evidence="1" type="ORF">G9H71_13515</name>
</gene>
<evidence type="ECO:0000313" key="2">
    <source>
        <dbReference type="Proteomes" id="UP000800981"/>
    </source>
</evidence>
<accession>A0ABX0GV48</accession>
<feature type="non-terminal residue" evidence="1">
    <location>
        <position position="1"/>
    </location>
</feature>
<dbReference type="Proteomes" id="UP000800981">
    <property type="component" value="Unassembled WGS sequence"/>
</dbReference>
<dbReference type="EMBL" id="JAANNP010000011">
    <property type="protein sequence ID" value="NHC14801.1"/>
    <property type="molecule type" value="Genomic_DNA"/>
</dbReference>
<comment type="caution">
    <text evidence="1">The sequence shown here is derived from an EMBL/GenBank/DDBJ whole genome shotgun (WGS) entry which is preliminary data.</text>
</comment>
<sequence length="127" mass="12660">SDTRDARELAAAVRAARDALRGGATSMGGARTTLLGLVNDARLRGFTVGGDGSVTPPPVPPVMYGTEPGAAEAAQRTYDASVARVEAEAQGIADAVSGALTEAAAADTATAEALAAVQVPQGLREKV</sequence>
<organism evidence="1 2">
    <name type="scientific">Motilibacter deserti</name>
    <dbReference type="NCBI Taxonomy" id="2714956"/>
    <lineage>
        <taxon>Bacteria</taxon>
        <taxon>Bacillati</taxon>
        <taxon>Actinomycetota</taxon>
        <taxon>Actinomycetes</taxon>
        <taxon>Motilibacterales</taxon>
        <taxon>Motilibacteraceae</taxon>
        <taxon>Motilibacter</taxon>
    </lineage>
</organism>
<keyword evidence="2" id="KW-1185">Reference proteome</keyword>
<reference evidence="1 2" key="1">
    <citation type="submission" date="2020-03" db="EMBL/GenBank/DDBJ databases">
        <title>Two novel Motilibacter sp.</title>
        <authorList>
            <person name="Liu S."/>
        </authorList>
    </citation>
    <scope>NUCLEOTIDE SEQUENCE [LARGE SCALE GENOMIC DNA]</scope>
    <source>
        <strain evidence="1 2">E257</strain>
    </source>
</reference>
<protein>
    <submittedName>
        <fullName evidence="1">Uncharacterized protein</fullName>
    </submittedName>
</protein>
<proteinExistence type="predicted"/>
<name>A0ABX0GV48_9ACTN</name>
<feature type="non-terminal residue" evidence="1">
    <location>
        <position position="127"/>
    </location>
</feature>
<evidence type="ECO:0000313" key="1">
    <source>
        <dbReference type="EMBL" id="NHC14801.1"/>
    </source>
</evidence>